<dbReference type="Proteomes" id="UP001457282">
    <property type="component" value="Unassembled WGS sequence"/>
</dbReference>
<comment type="caution">
    <text evidence="1">The sequence shown here is derived from an EMBL/GenBank/DDBJ whole genome shotgun (WGS) entry which is preliminary data.</text>
</comment>
<organism evidence="1 2">
    <name type="scientific">Rubus argutus</name>
    <name type="common">Southern blackberry</name>
    <dbReference type="NCBI Taxonomy" id="59490"/>
    <lineage>
        <taxon>Eukaryota</taxon>
        <taxon>Viridiplantae</taxon>
        <taxon>Streptophyta</taxon>
        <taxon>Embryophyta</taxon>
        <taxon>Tracheophyta</taxon>
        <taxon>Spermatophyta</taxon>
        <taxon>Magnoliopsida</taxon>
        <taxon>eudicotyledons</taxon>
        <taxon>Gunneridae</taxon>
        <taxon>Pentapetalae</taxon>
        <taxon>rosids</taxon>
        <taxon>fabids</taxon>
        <taxon>Rosales</taxon>
        <taxon>Rosaceae</taxon>
        <taxon>Rosoideae</taxon>
        <taxon>Rosoideae incertae sedis</taxon>
        <taxon>Rubus</taxon>
    </lineage>
</organism>
<dbReference type="PANTHER" id="PTHR36055">
    <property type="entry name" value="C2H2-LIKE ZINC FINGER PROTEIN"/>
    <property type="match status" value="1"/>
</dbReference>
<dbReference type="AlphaFoldDB" id="A0AAW1Y2M6"/>
<name>A0AAW1Y2M6_RUBAR</name>
<reference evidence="1 2" key="1">
    <citation type="journal article" date="2023" name="G3 (Bethesda)">
        <title>A chromosome-length genome assembly and annotation of blackberry (Rubus argutus, cv. 'Hillquist').</title>
        <authorList>
            <person name="Bruna T."/>
            <person name="Aryal R."/>
            <person name="Dudchenko O."/>
            <person name="Sargent D.J."/>
            <person name="Mead D."/>
            <person name="Buti M."/>
            <person name="Cavallini A."/>
            <person name="Hytonen T."/>
            <person name="Andres J."/>
            <person name="Pham M."/>
            <person name="Weisz D."/>
            <person name="Mascagni F."/>
            <person name="Usai G."/>
            <person name="Natali L."/>
            <person name="Bassil N."/>
            <person name="Fernandez G.E."/>
            <person name="Lomsadze A."/>
            <person name="Armour M."/>
            <person name="Olukolu B."/>
            <person name="Poorten T."/>
            <person name="Britton C."/>
            <person name="Davik J."/>
            <person name="Ashrafi H."/>
            <person name="Aiden E.L."/>
            <person name="Borodovsky M."/>
            <person name="Worthington M."/>
        </authorList>
    </citation>
    <scope>NUCLEOTIDE SEQUENCE [LARGE SCALE GENOMIC DNA]</scope>
    <source>
        <strain evidence="1">PI 553951</strain>
    </source>
</reference>
<gene>
    <name evidence="1" type="ORF">M0R45_008600</name>
</gene>
<sequence>MQASSEIMAKYEQYSQLRDMAVVCDSCKAYFYSPMNHNRHTYVKVKNGRELNKEEKERRTRREKLEPYWNKEIVERQSYKFPINFKDLSSILEGASEETFLLGDYSKVEQFLKREDDYSNKIINAVARTSFEVERKLCEHMVGMEEKAKATARELLDEEEAAKKKLAFYY</sequence>
<keyword evidence="2" id="KW-1185">Reference proteome</keyword>
<proteinExistence type="predicted"/>
<dbReference type="PANTHER" id="PTHR36055:SF1">
    <property type="entry name" value="C2H2-LIKE ZINC FINGER PROTEIN"/>
    <property type="match status" value="1"/>
</dbReference>
<accession>A0AAW1Y2M6</accession>
<evidence type="ECO:0000313" key="2">
    <source>
        <dbReference type="Proteomes" id="UP001457282"/>
    </source>
</evidence>
<dbReference type="EMBL" id="JBEDUW010000002">
    <property type="protein sequence ID" value="KAK9942966.1"/>
    <property type="molecule type" value="Genomic_DNA"/>
</dbReference>
<protein>
    <submittedName>
        <fullName evidence="1">Uncharacterized protein</fullName>
    </submittedName>
</protein>
<evidence type="ECO:0000313" key="1">
    <source>
        <dbReference type="EMBL" id="KAK9942966.1"/>
    </source>
</evidence>